<dbReference type="AlphaFoldDB" id="A0A4R6RCV6"/>
<dbReference type="PANTHER" id="PTHR33279">
    <property type="entry name" value="SULFUR CARRIER PROTEIN YEDF-RELATED"/>
    <property type="match status" value="1"/>
</dbReference>
<keyword evidence="4" id="KW-1185">Reference proteome</keyword>
<dbReference type="PANTHER" id="PTHR33279:SF6">
    <property type="entry name" value="SULFUR CARRIER PROTEIN YEDF-RELATED"/>
    <property type="match status" value="1"/>
</dbReference>
<evidence type="ECO:0000313" key="3">
    <source>
        <dbReference type="EMBL" id="TDP84051.1"/>
    </source>
</evidence>
<dbReference type="PROSITE" id="PS01148">
    <property type="entry name" value="UPF0033"/>
    <property type="match status" value="1"/>
</dbReference>
<evidence type="ECO:0000313" key="4">
    <source>
        <dbReference type="Proteomes" id="UP000294547"/>
    </source>
</evidence>
<proteinExistence type="inferred from homology"/>
<protein>
    <submittedName>
        <fullName evidence="3">tRNA 2-thiouridine synthesizing protein A</fullName>
    </submittedName>
</protein>
<gene>
    <name evidence="3" type="ORF">EDD54_2654</name>
</gene>
<evidence type="ECO:0000256" key="1">
    <source>
        <dbReference type="ARBA" id="ARBA00008984"/>
    </source>
</evidence>
<dbReference type="Pfam" id="PF01206">
    <property type="entry name" value="TusA"/>
    <property type="match status" value="1"/>
</dbReference>
<dbReference type="InterPro" id="IPR036868">
    <property type="entry name" value="TusA-like_sf"/>
</dbReference>
<comment type="similarity">
    <text evidence="1">Belongs to the sulfur carrier protein TusA family.</text>
</comment>
<reference evidence="3 4" key="1">
    <citation type="submission" date="2019-03" db="EMBL/GenBank/DDBJ databases">
        <title>Genomic Encyclopedia of Type Strains, Phase IV (KMG-IV): sequencing the most valuable type-strain genomes for metagenomic binning, comparative biology and taxonomic classification.</title>
        <authorList>
            <person name="Goeker M."/>
        </authorList>
    </citation>
    <scope>NUCLEOTIDE SEQUENCE [LARGE SCALE GENOMIC DNA]</scope>
    <source>
        <strain evidence="3 4">DSM 102969</strain>
    </source>
</reference>
<dbReference type="OrthoDB" id="9797551at2"/>
<accession>A0A4R6RCV6</accession>
<dbReference type="RefSeq" id="WP_126539881.1">
    <property type="nucleotide sequence ID" value="NZ_BSPM01000002.1"/>
</dbReference>
<evidence type="ECO:0000259" key="2">
    <source>
        <dbReference type="PROSITE" id="PS01148"/>
    </source>
</evidence>
<comment type="caution">
    <text evidence="3">The sequence shown here is derived from an EMBL/GenBank/DDBJ whole genome shotgun (WGS) entry which is preliminary data.</text>
</comment>
<sequence>MSAARGGDGAETLDLRGLLCPLPVLKTRKRLADRPAGTRIVVLATDPMAAIDIPHHCAEAGHVLLGQRRRDDGVLEFEIERGA</sequence>
<organism evidence="3 4">
    <name type="scientific">Oharaeibacter diazotrophicus</name>
    <dbReference type="NCBI Taxonomy" id="1920512"/>
    <lineage>
        <taxon>Bacteria</taxon>
        <taxon>Pseudomonadati</taxon>
        <taxon>Pseudomonadota</taxon>
        <taxon>Alphaproteobacteria</taxon>
        <taxon>Hyphomicrobiales</taxon>
        <taxon>Pleomorphomonadaceae</taxon>
        <taxon>Oharaeibacter</taxon>
    </lineage>
</organism>
<dbReference type="CDD" id="cd00291">
    <property type="entry name" value="SirA_YedF_YeeD"/>
    <property type="match status" value="1"/>
</dbReference>
<dbReference type="Proteomes" id="UP000294547">
    <property type="component" value="Unassembled WGS sequence"/>
</dbReference>
<feature type="domain" description="UPF0033" evidence="2">
    <location>
        <begin position="13"/>
        <end position="37"/>
    </location>
</feature>
<dbReference type="InterPro" id="IPR001455">
    <property type="entry name" value="TusA-like"/>
</dbReference>
<name>A0A4R6RCV6_9HYPH</name>
<dbReference type="SUPFAM" id="SSF64307">
    <property type="entry name" value="SirA-like"/>
    <property type="match status" value="1"/>
</dbReference>
<dbReference type="Gene3D" id="3.30.110.40">
    <property type="entry name" value="TusA-like domain"/>
    <property type="match status" value="1"/>
</dbReference>
<dbReference type="EMBL" id="SNXY01000008">
    <property type="protein sequence ID" value="TDP84051.1"/>
    <property type="molecule type" value="Genomic_DNA"/>
</dbReference>